<keyword evidence="6" id="KW-0067">ATP-binding</keyword>
<organism evidence="10 11">
    <name type="scientific">Hymenobacter algoricola</name>
    <dbReference type="NCBI Taxonomy" id="486267"/>
    <lineage>
        <taxon>Bacteria</taxon>
        <taxon>Pseudomonadati</taxon>
        <taxon>Bacteroidota</taxon>
        <taxon>Cytophagia</taxon>
        <taxon>Cytophagales</taxon>
        <taxon>Hymenobacteraceae</taxon>
        <taxon>Hymenobacter</taxon>
    </lineage>
</organism>
<feature type="domain" description="Aspartate/glutamate/uridylate kinase" evidence="9">
    <location>
        <begin position="8"/>
        <end position="291"/>
    </location>
</feature>
<dbReference type="Gene3D" id="3.40.1160.10">
    <property type="entry name" value="Acetylglutamate kinase-like"/>
    <property type="match status" value="1"/>
</dbReference>
<evidence type="ECO:0000256" key="4">
    <source>
        <dbReference type="ARBA" id="ARBA00022741"/>
    </source>
</evidence>
<dbReference type="InterPro" id="IPR036393">
    <property type="entry name" value="AceGlu_kinase-like_sf"/>
</dbReference>
<evidence type="ECO:0000256" key="6">
    <source>
        <dbReference type="ARBA" id="ARBA00022840"/>
    </source>
</evidence>
<dbReference type="Gene3D" id="1.20.120.1320">
    <property type="entry name" value="Aspartokinase, catalytic domain"/>
    <property type="match status" value="1"/>
</dbReference>
<sequence length="436" mass="48345">MQQQHALRVYKFGGASVKDAAAIRNLMEIVREQRRQGPLLVVVSAMGKTTNALEEIFRLAYAGQAYAQPLTTLEAFHRTTARELAAGFGPHTEAAIQEAFDGAFQDLAARLAGVSAQREYDEQYDQIVSFGELLASQLIACALNDEQPTRWLDCRPLLRTDACWREARLDWLATEAQLRTAVPKLLREVNVLVTQGFVGGTAGGATTTLGREGSDYTAAIFAYCLQAGSVTIWKDVAGLLNADPKFFADTVRYPEISYQETIEMAYYGASVIHPKTIKPLAVRQIPLFVKSFLDPTAAGTRIGEGRHALLAPAFIRKSGQCLISFESKDLTFISEENLQVIFGALAQVRLKINMMQNSAISFSVCTDLVAHRLEKLLALLREQFTIHYNTGLELYTIRNYDPASIRRLTAGREVLLEQRSRQTLQVVCRGGSEFVQ</sequence>
<name>A0ABP7MNM8_9BACT</name>
<protein>
    <recommendedName>
        <fullName evidence="7">Aspartokinase</fullName>
        <ecNumber evidence="7">2.7.2.4</ecNumber>
    </recommendedName>
</protein>
<dbReference type="EMBL" id="BAABDH010000018">
    <property type="protein sequence ID" value="GAA3926739.1"/>
    <property type="molecule type" value="Genomic_DNA"/>
</dbReference>
<evidence type="ECO:0000259" key="9">
    <source>
        <dbReference type="Pfam" id="PF00696"/>
    </source>
</evidence>
<dbReference type="InterPro" id="IPR042199">
    <property type="entry name" value="AsparK_Bifunc_asparK/hSer_DH"/>
</dbReference>
<proteinExistence type="inferred from homology"/>
<keyword evidence="3 7" id="KW-0808">Transferase</keyword>
<comment type="pathway">
    <text evidence="8">Amino-acid biosynthesis; L-methionine biosynthesis via de novo pathway; L-homoserine from L-aspartate: step 1/3.</text>
</comment>
<evidence type="ECO:0000313" key="10">
    <source>
        <dbReference type="EMBL" id="GAA3926739.1"/>
    </source>
</evidence>
<evidence type="ECO:0000256" key="2">
    <source>
        <dbReference type="ARBA" id="ARBA00010122"/>
    </source>
</evidence>
<comment type="similarity">
    <text evidence="2 7">Belongs to the aspartokinase family.</text>
</comment>
<dbReference type="PANTHER" id="PTHR21499:SF59">
    <property type="entry name" value="ASPARTOKINASE"/>
    <property type="match status" value="1"/>
</dbReference>
<evidence type="ECO:0000256" key="5">
    <source>
        <dbReference type="ARBA" id="ARBA00022777"/>
    </source>
</evidence>
<reference evidence="11" key="1">
    <citation type="journal article" date="2019" name="Int. J. Syst. Evol. Microbiol.">
        <title>The Global Catalogue of Microorganisms (GCM) 10K type strain sequencing project: providing services to taxonomists for standard genome sequencing and annotation.</title>
        <authorList>
            <consortium name="The Broad Institute Genomics Platform"/>
            <consortium name="The Broad Institute Genome Sequencing Center for Infectious Disease"/>
            <person name="Wu L."/>
            <person name="Ma J."/>
        </authorList>
    </citation>
    <scope>NUCLEOTIDE SEQUENCE [LARGE SCALE GENOMIC DNA]</scope>
    <source>
        <strain evidence="11">JCM 17214</strain>
    </source>
</reference>
<evidence type="ECO:0000313" key="11">
    <source>
        <dbReference type="Proteomes" id="UP001499909"/>
    </source>
</evidence>
<accession>A0ABP7MNM8</accession>
<dbReference type="Proteomes" id="UP001499909">
    <property type="component" value="Unassembled WGS sequence"/>
</dbReference>
<comment type="caution">
    <text evidence="10">The sequence shown here is derived from an EMBL/GenBank/DDBJ whole genome shotgun (WGS) entry which is preliminary data.</text>
</comment>
<evidence type="ECO:0000256" key="8">
    <source>
        <dbReference type="RuleBase" id="RU004249"/>
    </source>
</evidence>
<comment type="pathway">
    <text evidence="8">Amino-acid biosynthesis; L-threonine biosynthesis; L-threonine from L-aspartate: step 1/5.</text>
</comment>
<keyword evidence="11" id="KW-1185">Reference proteome</keyword>
<gene>
    <name evidence="10" type="ORF">GCM10022406_10670</name>
</gene>
<evidence type="ECO:0000256" key="3">
    <source>
        <dbReference type="ARBA" id="ARBA00022679"/>
    </source>
</evidence>
<comment type="pathway">
    <text evidence="1 8">Amino-acid biosynthesis; L-lysine biosynthesis via DAP pathway; (S)-tetrahydrodipicolinate from L-aspartate: step 1/4.</text>
</comment>
<keyword evidence="8" id="KW-0028">Amino-acid biosynthesis</keyword>
<dbReference type="NCBIfam" id="TIGR00657">
    <property type="entry name" value="asp_kinases"/>
    <property type="match status" value="1"/>
</dbReference>
<keyword evidence="5 7" id="KW-0418">Kinase</keyword>
<dbReference type="InterPro" id="IPR001048">
    <property type="entry name" value="Asp/Glu/Uridylate_kinase"/>
</dbReference>
<dbReference type="SUPFAM" id="SSF53633">
    <property type="entry name" value="Carbamate kinase-like"/>
    <property type="match status" value="1"/>
</dbReference>
<dbReference type="EC" id="2.7.2.4" evidence="7"/>
<comment type="catalytic activity">
    <reaction evidence="7">
        <text>L-aspartate + ATP = 4-phospho-L-aspartate + ADP</text>
        <dbReference type="Rhea" id="RHEA:23776"/>
        <dbReference type="ChEBI" id="CHEBI:29991"/>
        <dbReference type="ChEBI" id="CHEBI:30616"/>
        <dbReference type="ChEBI" id="CHEBI:57535"/>
        <dbReference type="ChEBI" id="CHEBI:456216"/>
        <dbReference type="EC" id="2.7.2.4"/>
    </reaction>
</comment>
<dbReference type="RefSeq" id="WP_345111106.1">
    <property type="nucleotide sequence ID" value="NZ_BAABDH010000018.1"/>
</dbReference>
<evidence type="ECO:0000256" key="1">
    <source>
        <dbReference type="ARBA" id="ARBA00004766"/>
    </source>
</evidence>
<dbReference type="Pfam" id="PF00696">
    <property type="entry name" value="AA_kinase"/>
    <property type="match status" value="1"/>
</dbReference>
<dbReference type="PANTHER" id="PTHR21499">
    <property type="entry name" value="ASPARTATE KINASE"/>
    <property type="match status" value="1"/>
</dbReference>
<dbReference type="InterPro" id="IPR001341">
    <property type="entry name" value="Asp_kinase"/>
</dbReference>
<keyword evidence="4" id="KW-0547">Nucleotide-binding</keyword>
<evidence type="ECO:0000256" key="7">
    <source>
        <dbReference type="RuleBase" id="RU003448"/>
    </source>
</evidence>
<dbReference type="GO" id="GO:0016301">
    <property type="term" value="F:kinase activity"/>
    <property type="evidence" value="ECO:0007669"/>
    <property type="project" value="UniProtKB-KW"/>
</dbReference>